<accession>A0AAV4Y5H6</accession>
<gene>
    <name evidence="2" type="ORF">CEXT_679001</name>
</gene>
<protein>
    <submittedName>
        <fullName evidence="2">Uncharacterized protein</fullName>
    </submittedName>
</protein>
<comment type="caution">
    <text evidence="2">The sequence shown here is derived from an EMBL/GenBank/DDBJ whole genome shotgun (WGS) entry which is preliminary data.</text>
</comment>
<keyword evidence="3" id="KW-1185">Reference proteome</keyword>
<reference evidence="2 3" key="1">
    <citation type="submission" date="2021-06" db="EMBL/GenBank/DDBJ databases">
        <title>Caerostris extrusa draft genome.</title>
        <authorList>
            <person name="Kono N."/>
            <person name="Arakawa K."/>
        </authorList>
    </citation>
    <scope>NUCLEOTIDE SEQUENCE [LARGE SCALE GENOMIC DNA]</scope>
</reference>
<evidence type="ECO:0000256" key="1">
    <source>
        <dbReference type="SAM" id="MobiDB-lite"/>
    </source>
</evidence>
<proteinExistence type="predicted"/>
<dbReference type="EMBL" id="BPLR01018708">
    <property type="protein sequence ID" value="GIZ01691.1"/>
    <property type="molecule type" value="Genomic_DNA"/>
</dbReference>
<feature type="region of interest" description="Disordered" evidence="1">
    <location>
        <begin position="57"/>
        <end position="101"/>
    </location>
</feature>
<evidence type="ECO:0000313" key="2">
    <source>
        <dbReference type="EMBL" id="GIZ01691.1"/>
    </source>
</evidence>
<feature type="compositionally biased region" description="Low complexity" evidence="1">
    <location>
        <begin position="63"/>
        <end position="72"/>
    </location>
</feature>
<sequence length="101" mass="11472">MNRNGIWNGNAAEQNEELSRKAVKSKFLPYVYRDDRRRSRFVICKANEVTHALQREGGEGGWRNRNGIWNGNAAEQNERNFSGKKEDAEDGSKSGPNESDT</sequence>
<evidence type="ECO:0000313" key="3">
    <source>
        <dbReference type="Proteomes" id="UP001054945"/>
    </source>
</evidence>
<organism evidence="2 3">
    <name type="scientific">Caerostris extrusa</name>
    <name type="common">Bark spider</name>
    <name type="synonym">Caerostris bankana</name>
    <dbReference type="NCBI Taxonomy" id="172846"/>
    <lineage>
        <taxon>Eukaryota</taxon>
        <taxon>Metazoa</taxon>
        <taxon>Ecdysozoa</taxon>
        <taxon>Arthropoda</taxon>
        <taxon>Chelicerata</taxon>
        <taxon>Arachnida</taxon>
        <taxon>Araneae</taxon>
        <taxon>Araneomorphae</taxon>
        <taxon>Entelegynae</taxon>
        <taxon>Araneoidea</taxon>
        <taxon>Araneidae</taxon>
        <taxon>Caerostris</taxon>
    </lineage>
</organism>
<dbReference type="AlphaFoldDB" id="A0AAV4Y5H6"/>
<name>A0AAV4Y5H6_CAEEX</name>
<feature type="compositionally biased region" description="Basic and acidic residues" evidence="1">
    <location>
        <begin position="76"/>
        <end position="92"/>
    </location>
</feature>
<dbReference type="Proteomes" id="UP001054945">
    <property type="component" value="Unassembled WGS sequence"/>
</dbReference>